<sequence length="74" mass="8242">MYLKSTKSKYQDTNVPVKRICDSLRQVSKMNTSSPARHSDSIPSHLASYMKVEPCGISGFECLEISCKYGSHGQ</sequence>
<reference evidence="1" key="1">
    <citation type="submission" date="2014-09" db="EMBL/GenBank/DDBJ databases">
        <authorList>
            <person name="Magalhaes I.L.F."/>
            <person name="Oliveira U."/>
            <person name="Santos F.R."/>
            <person name="Vidigal T.H.D.A."/>
            <person name="Brescovit A.D."/>
            <person name="Santos A.J."/>
        </authorList>
    </citation>
    <scope>NUCLEOTIDE SEQUENCE</scope>
    <source>
        <tissue evidence="1">Shoot tissue taken approximately 20 cm above the soil surface</tissue>
    </source>
</reference>
<reference evidence="1" key="2">
    <citation type="journal article" date="2015" name="Data Brief">
        <title>Shoot transcriptome of the giant reed, Arundo donax.</title>
        <authorList>
            <person name="Barrero R.A."/>
            <person name="Guerrero F.D."/>
            <person name="Moolhuijzen P."/>
            <person name="Goolsby J.A."/>
            <person name="Tidwell J."/>
            <person name="Bellgard S.E."/>
            <person name="Bellgard M.I."/>
        </authorList>
    </citation>
    <scope>NUCLEOTIDE SEQUENCE</scope>
    <source>
        <tissue evidence="1">Shoot tissue taken approximately 20 cm above the soil surface</tissue>
    </source>
</reference>
<accession>A0A0A9F6Q1</accession>
<dbReference type="EMBL" id="GBRH01192075">
    <property type="protein sequence ID" value="JAE05821.1"/>
    <property type="molecule type" value="Transcribed_RNA"/>
</dbReference>
<dbReference type="AlphaFoldDB" id="A0A0A9F6Q1"/>
<protein>
    <submittedName>
        <fullName evidence="1">Uncharacterized protein</fullName>
    </submittedName>
</protein>
<organism evidence="1">
    <name type="scientific">Arundo donax</name>
    <name type="common">Giant reed</name>
    <name type="synonym">Donax arundinaceus</name>
    <dbReference type="NCBI Taxonomy" id="35708"/>
    <lineage>
        <taxon>Eukaryota</taxon>
        <taxon>Viridiplantae</taxon>
        <taxon>Streptophyta</taxon>
        <taxon>Embryophyta</taxon>
        <taxon>Tracheophyta</taxon>
        <taxon>Spermatophyta</taxon>
        <taxon>Magnoliopsida</taxon>
        <taxon>Liliopsida</taxon>
        <taxon>Poales</taxon>
        <taxon>Poaceae</taxon>
        <taxon>PACMAD clade</taxon>
        <taxon>Arundinoideae</taxon>
        <taxon>Arundineae</taxon>
        <taxon>Arundo</taxon>
    </lineage>
</organism>
<proteinExistence type="predicted"/>
<evidence type="ECO:0000313" key="1">
    <source>
        <dbReference type="EMBL" id="JAE05821.1"/>
    </source>
</evidence>
<name>A0A0A9F6Q1_ARUDO</name>